<dbReference type="AlphaFoldDB" id="A0A9Q1HD36"/>
<proteinExistence type="predicted"/>
<organism evidence="1 2">
    <name type="scientific">Holothuria leucospilota</name>
    <name type="common">Black long sea cucumber</name>
    <name type="synonym">Mertensiothuria leucospilota</name>
    <dbReference type="NCBI Taxonomy" id="206669"/>
    <lineage>
        <taxon>Eukaryota</taxon>
        <taxon>Metazoa</taxon>
        <taxon>Echinodermata</taxon>
        <taxon>Eleutherozoa</taxon>
        <taxon>Echinozoa</taxon>
        <taxon>Holothuroidea</taxon>
        <taxon>Aspidochirotacea</taxon>
        <taxon>Aspidochirotida</taxon>
        <taxon>Holothuriidae</taxon>
        <taxon>Holothuria</taxon>
    </lineage>
</organism>
<dbReference type="Proteomes" id="UP001152320">
    <property type="component" value="Chromosome 6"/>
</dbReference>
<evidence type="ECO:0000313" key="2">
    <source>
        <dbReference type="Proteomes" id="UP001152320"/>
    </source>
</evidence>
<comment type="caution">
    <text evidence="1">The sequence shown here is derived from an EMBL/GenBank/DDBJ whole genome shotgun (WGS) entry which is preliminary data.</text>
</comment>
<evidence type="ECO:0000313" key="1">
    <source>
        <dbReference type="EMBL" id="KAJ8040888.1"/>
    </source>
</evidence>
<dbReference type="EMBL" id="JAIZAY010000006">
    <property type="protein sequence ID" value="KAJ8040888.1"/>
    <property type="molecule type" value="Genomic_DNA"/>
</dbReference>
<accession>A0A9Q1HD36</accession>
<gene>
    <name evidence="1" type="ORF">HOLleu_15326</name>
</gene>
<sequence>MELFYNASICGVWRYCLICWGGNVTRTERDRIDHVIRKAGRVIGGHQPSVDSVYQCLLQTKLDSVWNDKSHPLHCDLHDNVINRGIGRMRLPYLRTNRFRNSFIPRAINCYNDNLNR</sequence>
<dbReference type="OrthoDB" id="10037236at2759"/>
<reference evidence="1" key="1">
    <citation type="submission" date="2021-10" db="EMBL/GenBank/DDBJ databases">
        <title>Tropical sea cucumber genome reveals ecological adaptation and Cuvierian tubules defense mechanism.</title>
        <authorList>
            <person name="Chen T."/>
        </authorList>
    </citation>
    <scope>NUCLEOTIDE SEQUENCE</scope>
    <source>
        <strain evidence="1">Nanhai2018</strain>
        <tissue evidence="1">Muscle</tissue>
    </source>
</reference>
<keyword evidence="2" id="KW-1185">Reference proteome</keyword>
<name>A0A9Q1HD36_HOLLE</name>
<protein>
    <submittedName>
        <fullName evidence="1">Uncharacterized protein</fullName>
    </submittedName>
</protein>